<feature type="region of interest" description="Disordered" evidence="1">
    <location>
        <begin position="222"/>
        <end position="317"/>
    </location>
</feature>
<organism evidence="2 3">
    <name type="scientific">Dryococelus australis</name>
    <dbReference type="NCBI Taxonomy" id="614101"/>
    <lineage>
        <taxon>Eukaryota</taxon>
        <taxon>Metazoa</taxon>
        <taxon>Ecdysozoa</taxon>
        <taxon>Arthropoda</taxon>
        <taxon>Hexapoda</taxon>
        <taxon>Insecta</taxon>
        <taxon>Pterygota</taxon>
        <taxon>Neoptera</taxon>
        <taxon>Polyneoptera</taxon>
        <taxon>Phasmatodea</taxon>
        <taxon>Verophasmatodea</taxon>
        <taxon>Anareolatae</taxon>
        <taxon>Phasmatidae</taxon>
        <taxon>Eurycanthinae</taxon>
        <taxon>Dryococelus</taxon>
    </lineage>
</organism>
<proteinExistence type="predicted"/>
<evidence type="ECO:0000313" key="2">
    <source>
        <dbReference type="EMBL" id="KAJ8871034.1"/>
    </source>
</evidence>
<sequence>MYGVEPERKRAGNGRSPRKPSRQRHRPARLPACESPGTSSLGNEPAITKEVLRHTVAACTGRSCLVSDRRTLGSKPRPWRVSAVGEWLACSHPTKESRFQSPAASPPDFSMWESCRAMPLVGGFSREFPVTPLFSFLSLQTPMLRTAQPPSFTQLMSFYLLYGSTPGMKGSGKREITEKTRRTHDIVRHDSHIRRKSGNDPTGNLARRLRFRQHRHCSYVIRVQTVKTHDEQHGDDEEKEEHEEEDGGGVHGPHAAHDDKVEDDDEQVEQSDHLHHEHARLLGGGSRVHPGEDGGAQAGADRPRDAAPARAASPGATPVHRAVELVLAAVRHQELVVPHGEILLGLLPGVCVVAVRRAAKPTTFTRGAENTRTFSEAVRYPLPSPYLSPPFFFLLPLRRHWVDETDRSSCQSSAPSCLVQFNLVTRLVYLTGCHDTDSRARSCRSFTMFNCERCGESGIGANSFNYVMQILHKVSRGWSVVWWGVAEVASAGCRLPPVPPLTGPAVAGSRTSPATMLGNRLGEDWVGIALVLLNNSRGRSPAVLCLPRVADDPRRPSLLGSDPQTTLLTLLLSQCLQLMSIRR</sequence>
<comment type="caution">
    <text evidence="2">The sequence shown here is derived from an EMBL/GenBank/DDBJ whole genome shotgun (WGS) entry which is preliminary data.</text>
</comment>
<feature type="compositionally biased region" description="Basic residues" evidence="1">
    <location>
        <begin position="16"/>
        <end position="28"/>
    </location>
</feature>
<protein>
    <submittedName>
        <fullName evidence="2">Uncharacterized protein</fullName>
    </submittedName>
</protein>
<dbReference type="EMBL" id="JARBHB010000012">
    <property type="protein sequence ID" value="KAJ8871034.1"/>
    <property type="molecule type" value="Genomic_DNA"/>
</dbReference>
<dbReference type="Proteomes" id="UP001159363">
    <property type="component" value="Chromosome 11"/>
</dbReference>
<feature type="compositionally biased region" description="Basic and acidic residues" evidence="1">
    <location>
        <begin position="1"/>
        <end position="10"/>
    </location>
</feature>
<reference evidence="2 3" key="1">
    <citation type="submission" date="2023-02" db="EMBL/GenBank/DDBJ databases">
        <title>LHISI_Scaffold_Assembly.</title>
        <authorList>
            <person name="Stuart O.P."/>
            <person name="Cleave R."/>
            <person name="Magrath M.J.L."/>
            <person name="Mikheyev A.S."/>
        </authorList>
    </citation>
    <scope>NUCLEOTIDE SEQUENCE [LARGE SCALE GENOMIC DNA]</scope>
    <source>
        <strain evidence="2">Daus_M_001</strain>
        <tissue evidence="2">Leg muscle</tissue>
    </source>
</reference>
<name>A0ABQ9GGL6_9NEOP</name>
<feature type="region of interest" description="Disordered" evidence="1">
    <location>
        <begin position="1"/>
        <end position="44"/>
    </location>
</feature>
<gene>
    <name evidence="2" type="ORF">PR048_027338</name>
</gene>
<evidence type="ECO:0000313" key="3">
    <source>
        <dbReference type="Proteomes" id="UP001159363"/>
    </source>
</evidence>
<evidence type="ECO:0000256" key="1">
    <source>
        <dbReference type="SAM" id="MobiDB-lite"/>
    </source>
</evidence>
<feature type="compositionally biased region" description="Acidic residues" evidence="1">
    <location>
        <begin position="233"/>
        <end position="247"/>
    </location>
</feature>
<accession>A0ABQ9GGL6</accession>
<keyword evidence="3" id="KW-1185">Reference proteome</keyword>